<comment type="caution">
    <text evidence="1">The sequence shown here is derived from an EMBL/GenBank/DDBJ whole genome shotgun (WGS) entry which is preliminary data.</text>
</comment>
<sequence>MILCSGNRRSSQVPRGEFEGPLTSIKGHCPAKPSPSFLELPSTQWKPSPGLPYTQTARIGKGKRHFSPEHQPQECFGLLECMHNNIQVQTKISQAQLSLLEDIRDTVNALSVQEQQSHESPGQSEQRPRKGSASSPQPLS</sequence>
<proteinExistence type="predicted"/>
<reference evidence="1" key="1">
    <citation type="submission" date="2021-08" db="EMBL/GenBank/DDBJ databases">
        <title>The first chromosome-level gecko genome reveals the dynamic sex chromosomes of Neotropical dwarf geckos (Sphaerodactylidae: Sphaerodactylus).</title>
        <authorList>
            <person name="Pinto B.J."/>
            <person name="Keating S.E."/>
            <person name="Gamble T."/>
        </authorList>
    </citation>
    <scope>NUCLEOTIDE SEQUENCE</scope>
    <source>
        <strain evidence="1">TG3544</strain>
    </source>
</reference>
<protein>
    <submittedName>
        <fullName evidence="1">Uncharacterized protein</fullName>
    </submittedName>
</protein>
<accession>A0ACB8G8A2</accession>
<name>A0ACB8G8A2_9SAUR</name>
<evidence type="ECO:0000313" key="2">
    <source>
        <dbReference type="Proteomes" id="UP000827872"/>
    </source>
</evidence>
<evidence type="ECO:0000313" key="1">
    <source>
        <dbReference type="EMBL" id="KAH8015889.1"/>
    </source>
</evidence>
<organism evidence="1 2">
    <name type="scientific">Sphaerodactylus townsendi</name>
    <dbReference type="NCBI Taxonomy" id="933632"/>
    <lineage>
        <taxon>Eukaryota</taxon>
        <taxon>Metazoa</taxon>
        <taxon>Chordata</taxon>
        <taxon>Craniata</taxon>
        <taxon>Vertebrata</taxon>
        <taxon>Euteleostomi</taxon>
        <taxon>Lepidosauria</taxon>
        <taxon>Squamata</taxon>
        <taxon>Bifurcata</taxon>
        <taxon>Gekkota</taxon>
        <taxon>Sphaerodactylidae</taxon>
        <taxon>Sphaerodactylus</taxon>
    </lineage>
</organism>
<dbReference type="Proteomes" id="UP000827872">
    <property type="component" value="Linkage Group LG01"/>
</dbReference>
<dbReference type="EMBL" id="CM037614">
    <property type="protein sequence ID" value="KAH8015889.1"/>
    <property type="molecule type" value="Genomic_DNA"/>
</dbReference>
<keyword evidence="2" id="KW-1185">Reference proteome</keyword>
<gene>
    <name evidence="1" type="ORF">K3G42_009883</name>
</gene>